<sequence length="158" mass="18098">MSYLPRLVLAVVFSVWASLLYAVDCPDMNKVKVIAKELNTVLNRDFCIRAVNDKQLEWIRTTALPQLMTQSFLGAEPPPGWSAMADEIIKCYSHGDLCSRKVQEEFSQCAMSKMPVIIFQLSPWISQNCVQVNKSVVEHWADKKPVVMKLIKEYLKEF</sequence>
<accession>A0A0W0Z9N0</accession>
<evidence type="ECO:0000313" key="1">
    <source>
        <dbReference type="EMBL" id="KTD65826.1"/>
    </source>
</evidence>
<protein>
    <submittedName>
        <fullName evidence="1">Uncharacterized protein</fullName>
    </submittedName>
</protein>
<comment type="caution">
    <text evidence="1">The sequence shown here is derived from an EMBL/GenBank/DDBJ whole genome shotgun (WGS) entry which is preliminary data.</text>
</comment>
<dbReference type="RefSeq" id="WP_018577049.1">
    <property type="nucleotide sequence ID" value="NZ_KB892394.1"/>
</dbReference>
<organism evidence="1 2">
    <name type="scientific">Legionella shakespearei DSM 23087</name>
    <dbReference type="NCBI Taxonomy" id="1122169"/>
    <lineage>
        <taxon>Bacteria</taxon>
        <taxon>Pseudomonadati</taxon>
        <taxon>Pseudomonadota</taxon>
        <taxon>Gammaproteobacteria</taxon>
        <taxon>Legionellales</taxon>
        <taxon>Legionellaceae</taxon>
        <taxon>Legionella</taxon>
    </lineage>
</organism>
<reference evidence="1 2" key="1">
    <citation type="submission" date="2015-11" db="EMBL/GenBank/DDBJ databases">
        <title>Genomic analysis of 38 Legionella species identifies large and diverse effector repertoires.</title>
        <authorList>
            <person name="Burstein D."/>
            <person name="Amaro F."/>
            <person name="Zusman T."/>
            <person name="Lifshitz Z."/>
            <person name="Cohen O."/>
            <person name="Gilbert J.A."/>
            <person name="Pupko T."/>
            <person name="Shuman H.A."/>
            <person name="Segal G."/>
        </authorList>
    </citation>
    <scope>NUCLEOTIDE SEQUENCE [LARGE SCALE GENOMIC DNA]</scope>
    <source>
        <strain evidence="1 2">ATCC 49655</strain>
    </source>
</reference>
<dbReference type="EMBL" id="LNYW01000009">
    <property type="protein sequence ID" value="KTD65826.1"/>
    <property type="molecule type" value="Genomic_DNA"/>
</dbReference>
<name>A0A0W0Z9N0_9GAMM</name>
<gene>
    <name evidence="1" type="ORF">Lsha_0187</name>
</gene>
<dbReference type="PATRIC" id="fig|1122169.6.peg.208"/>
<proteinExistence type="predicted"/>
<evidence type="ECO:0000313" key="2">
    <source>
        <dbReference type="Proteomes" id="UP000054600"/>
    </source>
</evidence>
<dbReference type="STRING" id="1122169.Lsha_0187"/>
<dbReference type="Proteomes" id="UP000054600">
    <property type="component" value="Unassembled WGS sequence"/>
</dbReference>
<dbReference type="eggNOG" id="ENOG5030NU2">
    <property type="taxonomic scope" value="Bacteria"/>
</dbReference>
<dbReference type="OrthoDB" id="5648079at2"/>
<dbReference type="AlphaFoldDB" id="A0A0W0Z9N0"/>
<keyword evidence="2" id="KW-1185">Reference proteome</keyword>